<feature type="region of interest" description="Disordered" evidence="1">
    <location>
        <begin position="195"/>
        <end position="322"/>
    </location>
</feature>
<feature type="compositionally biased region" description="Basic residues" evidence="1">
    <location>
        <begin position="313"/>
        <end position="322"/>
    </location>
</feature>
<feature type="region of interest" description="Disordered" evidence="1">
    <location>
        <begin position="46"/>
        <end position="68"/>
    </location>
</feature>
<feature type="region of interest" description="Disordered" evidence="1">
    <location>
        <begin position="1"/>
        <end position="26"/>
    </location>
</feature>
<organism evidence="2 3">
    <name type="scientific">Sphagnurus paluster</name>
    <dbReference type="NCBI Taxonomy" id="117069"/>
    <lineage>
        <taxon>Eukaryota</taxon>
        <taxon>Fungi</taxon>
        <taxon>Dikarya</taxon>
        <taxon>Basidiomycota</taxon>
        <taxon>Agaricomycotina</taxon>
        <taxon>Agaricomycetes</taxon>
        <taxon>Agaricomycetidae</taxon>
        <taxon>Agaricales</taxon>
        <taxon>Tricholomatineae</taxon>
        <taxon>Lyophyllaceae</taxon>
        <taxon>Sphagnurus</taxon>
    </lineage>
</organism>
<sequence length="322" mass="35538">MVQNDGTKPWIWVRGHAPTEKDRGEEGALVEASKILKEVTDKVEDIKNDPSIPLRSNKKTGAKSKKEVREQVQAEAAEKRKEVAIRHGYISGKWSSLVSGPLASTSAYLAKVATSPEQDNPNYQHVICVYIPDVYDKDKVTEVMKVLLRNHGLSLSGVKSDMYTMLGINSKHASGLPSTELRDAFFLDLASNKHTPADKSRATAEGSATLPPVVTGKPKLKLKKKSTDDPFASDNDEKPDQEEETGKKELQSKTAKGKPVPKRKTVDSPFASDEEDGDDAKLPERGALKKPNVISGSKRKKPNDDDDEEQPNKRRSRRTNSK</sequence>
<evidence type="ECO:0000313" key="3">
    <source>
        <dbReference type="Proteomes" id="UP000717328"/>
    </source>
</evidence>
<reference evidence="2" key="2">
    <citation type="submission" date="2021-10" db="EMBL/GenBank/DDBJ databases">
        <title>Phylogenomics reveals ancestral predisposition of the termite-cultivated fungus Termitomyces towards a domesticated lifestyle.</title>
        <authorList>
            <person name="Auxier B."/>
            <person name="Grum-Grzhimaylo A."/>
            <person name="Cardenas M.E."/>
            <person name="Lodge J.D."/>
            <person name="Laessoe T."/>
            <person name="Pedersen O."/>
            <person name="Smith M.E."/>
            <person name="Kuyper T.W."/>
            <person name="Franco-Molano E.A."/>
            <person name="Baroni T.J."/>
            <person name="Aanen D.K."/>
        </authorList>
    </citation>
    <scope>NUCLEOTIDE SEQUENCE</scope>
    <source>
        <strain evidence="2">D49</strain>
    </source>
</reference>
<proteinExistence type="predicted"/>
<dbReference type="Gene3D" id="3.30.760.10">
    <property type="entry name" value="RNA Cap, Translation Initiation Factor Eif4e"/>
    <property type="match status" value="1"/>
</dbReference>
<dbReference type="InterPro" id="IPR023398">
    <property type="entry name" value="TIF_eIF4e-like"/>
</dbReference>
<accession>A0A9P7KIG0</accession>
<evidence type="ECO:0000256" key="1">
    <source>
        <dbReference type="SAM" id="MobiDB-lite"/>
    </source>
</evidence>
<name>A0A9P7KIG0_9AGAR</name>
<dbReference type="SUPFAM" id="SSF55418">
    <property type="entry name" value="eIF4e-like"/>
    <property type="match status" value="1"/>
</dbReference>
<keyword evidence="3" id="KW-1185">Reference proteome</keyword>
<dbReference type="AlphaFoldDB" id="A0A9P7KIG0"/>
<reference evidence="2" key="1">
    <citation type="submission" date="2021-02" db="EMBL/GenBank/DDBJ databases">
        <authorList>
            <person name="Nieuwenhuis M."/>
            <person name="Van De Peppel L.J.J."/>
        </authorList>
    </citation>
    <scope>NUCLEOTIDE SEQUENCE</scope>
    <source>
        <strain evidence="2">D49</strain>
    </source>
</reference>
<comment type="caution">
    <text evidence="2">The sequence shown here is derived from an EMBL/GenBank/DDBJ whole genome shotgun (WGS) entry which is preliminary data.</text>
</comment>
<protein>
    <submittedName>
        <fullName evidence="2">Uncharacterized protein</fullName>
    </submittedName>
</protein>
<dbReference type="Proteomes" id="UP000717328">
    <property type="component" value="Unassembled WGS sequence"/>
</dbReference>
<dbReference type="OrthoDB" id="10067381at2759"/>
<dbReference type="EMBL" id="JABCKI010000355">
    <property type="protein sequence ID" value="KAG5650819.1"/>
    <property type="molecule type" value="Genomic_DNA"/>
</dbReference>
<evidence type="ECO:0000313" key="2">
    <source>
        <dbReference type="EMBL" id="KAG5650819.1"/>
    </source>
</evidence>
<feature type="compositionally biased region" description="Basic and acidic residues" evidence="1">
    <location>
        <begin position="17"/>
        <end position="26"/>
    </location>
</feature>
<gene>
    <name evidence="2" type="ORF">H0H81_010931</name>
</gene>